<dbReference type="EMBL" id="JAWDGP010001610">
    <property type="protein sequence ID" value="KAK3789945.1"/>
    <property type="molecule type" value="Genomic_DNA"/>
</dbReference>
<feature type="transmembrane region" description="Helical" evidence="1">
    <location>
        <begin position="84"/>
        <end position="103"/>
    </location>
</feature>
<reference evidence="2" key="1">
    <citation type="journal article" date="2023" name="G3 (Bethesda)">
        <title>A reference genome for the long-term kleptoplast-retaining sea slug Elysia crispata morphotype clarki.</title>
        <authorList>
            <person name="Eastman K.E."/>
            <person name="Pendleton A.L."/>
            <person name="Shaikh M.A."/>
            <person name="Suttiyut T."/>
            <person name="Ogas R."/>
            <person name="Tomko P."/>
            <person name="Gavelis G."/>
            <person name="Widhalm J.R."/>
            <person name="Wisecaver J.H."/>
        </authorList>
    </citation>
    <scope>NUCLEOTIDE SEQUENCE</scope>
    <source>
        <strain evidence="2">ECLA1</strain>
    </source>
</reference>
<dbReference type="AlphaFoldDB" id="A0AAE1E1B3"/>
<keyword evidence="1" id="KW-1133">Transmembrane helix</keyword>
<accession>A0AAE1E1B3</accession>
<comment type="caution">
    <text evidence="2">The sequence shown here is derived from an EMBL/GenBank/DDBJ whole genome shotgun (WGS) entry which is preliminary data.</text>
</comment>
<protein>
    <submittedName>
        <fullName evidence="2">Uncharacterized protein</fullName>
    </submittedName>
</protein>
<feature type="transmembrane region" description="Helical" evidence="1">
    <location>
        <begin position="12"/>
        <end position="38"/>
    </location>
</feature>
<evidence type="ECO:0000313" key="2">
    <source>
        <dbReference type="EMBL" id="KAK3789945.1"/>
    </source>
</evidence>
<organism evidence="2 3">
    <name type="scientific">Elysia crispata</name>
    <name type="common">lettuce slug</name>
    <dbReference type="NCBI Taxonomy" id="231223"/>
    <lineage>
        <taxon>Eukaryota</taxon>
        <taxon>Metazoa</taxon>
        <taxon>Spiralia</taxon>
        <taxon>Lophotrochozoa</taxon>
        <taxon>Mollusca</taxon>
        <taxon>Gastropoda</taxon>
        <taxon>Heterobranchia</taxon>
        <taxon>Euthyneura</taxon>
        <taxon>Panpulmonata</taxon>
        <taxon>Sacoglossa</taxon>
        <taxon>Placobranchoidea</taxon>
        <taxon>Plakobranchidae</taxon>
        <taxon>Elysia</taxon>
    </lineage>
</organism>
<evidence type="ECO:0000313" key="3">
    <source>
        <dbReference type="Proteomes" id="UP001283361"/>
    </source>
</evidence>
<evidence type="ECO:0000256" key="1">
    <source>
        <dbReference type="SAM" id="Phobius"/>
    </source>
</evidence>
<proteinExistence type="predicted"/>
<dbReference type="Proteomes" id="UP001283361">
    <property type="component" value="Unassembled WGS sequence"/>
</dbReference>
<keyword evidence="1" id="KW-0812">Transmembrane</keyword>
<name>A0AAE1E1B3_9GAST</name>
<gene>
    <name evidence="2" type="ORF">RRG08_019326</name>
</gene>
<sequence length="152" mass="17367">MFLLARRDGAKAAALYIVCCMPCAVCRMLCAVCCMSYAVCRVLYVVCCMPYAVCRVLYVVCCVPCTVYRMLYAVCCMSYAVCRVLYAVCCMSYAVCQMLHAALHNCSFTRPQNVYGLRLGQDIFVAVRFNFDKRCRYLRHPINRQREADIKS</sequence>
<keyword evidence="1" id="KW-0472">Membrane</keyword>
<keyword evidence="3" id="KW-1185">Reference proteome</keyword>